<comment type="caution">
    <text evidence="1">The sequence shown here is derived from an EMBL/GenBank/DDBJ whole genome shotgun (WGS) entry which is preliminary data.</text>
</comment>
<protein>
    <submittedName>
        <fullName evidence="1">Uncharacterized protein</fullName>
    </submittedName>
</protein>
<gene>
    <name evidence="1" type="ORF">L9F63_000565</name>
</gene>
<accession>A0AAD8ES89</accession>
<keyword evidence="2" id="KW-1185">Reference proteome</keyword>
<dbReference type="AlphaFoldDB" id="A0AAD8ES89"/>
<dbReference type="EMBL" id="JASPKZ010000024">
    <property type="protein sequence ID" value="KAJ9601270.1"/>
    <property type="molecule type" value="Genomic_DNA"/>
</dbReference>
<organism evidence="1 2">
    <name type="scientific">Diploptera punctata</name>
    <name type="common">Pacific beetle cockroach</name>
    <dbReference type="NCBI Taxonomy" id="6984"/>
    <lineage>
        <taxon>Eukaryota</taxon>
        <taxon>Metazoa</taxon>
        <taxon>Ecdysozoa</taxon>
        <taxon>Arthropoda</taxon>
        <taxon>Hexapoda</taxon>
        <taxon>Insecta</taxon>
        <taxon>Pterygota</taxon>
        <taxon>Neoptera</taxon>
        <taxon>Polyneoptera</taxon>
        <taxon>Dictyoptera</taxon>
        <taxon>Blattodea</taxon>
        <taxon>Blaberoidea</taxon>
        <taxon>Blaberidae</taxon>
        <taxon>Diplopterinae</taxon>
        <taxon>Diploptera</taxon>
    </lineage>
</organism>
<evidence type="ECO:0000313" key="1">
    <source>
        <dbReference type="EMBL" id="KAJ9601270.1"/>
    </source>
</evidence>
<proteinExistence type="predicted"/>
<feature type="non-terminal residue" evidence="1">
    <location>
        <position position="1"/>
    </location>
</feature>
<evidence type="ECO:0000313" key="2">
    <source>
        <dbReference type="Proteomes" id="UP001233999"/>
    </source>
</evidence>
<reference evidence="1" key="2">
    <citation type="submission" date="2023-05" db="EMBL/GenBank/DDBJ databases">
        <authorList>
            <person name="Fouks B."/>
        </authorList>
    </citation>
    <scope>NUCLEOTIDE SEQUENCE</scope>
    <source>
        <strain evidence="1">Stay&amp;Tobe</strain>
        <tissue evidence="1">Testes</tissue>
    </source>
</reference>
<name>A0AAD8ES89_DIPPU</name>
<sequence length="456" mass="51455">SVGDELMKDRQSYRHLYFPRSTGTLSFSSGSKRKSLTACVFVSNLSILHALPNSSMMTSVTILRNGFRRNFNPSTFHNTIFMTSLSGVFIPSHGSCSFRNCRDRSGRPFTVVAARWRPLSGCAALSLVGFEAACRWRLLLVACVSQFQNIHGLAPSSRCSVTPAIFFNSIEKNHPHPINYPKLNNLVSNLALSKEKGELLSRHPILISMKRHYRLRAVSSHELENIVNDPNFQSSNLELDPSGASAFGGELLLHPSVGAPMNLRIKSKSPGISNARKQKLANKEMVELQLASKAIRRSSSIMKECRQEIIRKPKFVVEDLSQMSQRATGNKDMAKVLKDLIKSTTRATKFRKAVVAGSRCTTKKHSPEEALAIFLEANLSMNQYEDRIYERIRPLKNLAAYLAALSKMSDLEHFDHVFGIRREEEFDRVYQRIQLEEQENRRNTKITEVVLSLRSL</sequence>
<feature type="non-terminal residue" evidence="1">
    <location>
        <position position="456"/>
    </location>
</feature>
<reference evidence="1" key="1">
    <citation type="journal article" date="2023" name="IScience">
        <title>Live-bearing cockroach genome reveals convergent evolutionary mechanisms linked to viviparity in insects and beyond.</title>
        <authorList>
            <person name="Fouks B."/>
            <person name="Harrison M.C."/>
            <person name="Mikhailova A.A."/>
            <person name="Marchal E."/>
            <person name="English S."/>
            <person name="Carruthers M."/>
            <person name="Jennings E.C."/>
            <person name="Chiamaka E.L."/>
            <person name="Frigard R.A."/>
            <person name="Pippel M."/>
            <person name="Attardo G.M."/>
            <person name="Benoit J.B."/>
            <person name="Bornberg-Bauer E."/>
            <person name="Tobe S.S."/>
        </authorList>
    </citation>
    <scope>NUCLEOTIDE SEQUENCE</scope>
    <source>
        <strain evidence="1">Stay&amp;Tobe</strain>
    </source>
</reference>
<dbReference type="Proteomes" id="UP001233999">
    <property type="component" value="Unassembled WGS sequence"/>
</dbReference>